<protein>
    <submittedName>
        <fullName evidence="2">Uncharacterized protein</fullName>
    </submittedName>
</protein>
<accession>A0AAV4V865</accession>
<keyword evidence="3" id="KW-1185">Reference proteome</keyword>
<evidence type="ECO:0000313" key="2">
    <source>
        <dbReference type="EMBL" id="GIY66430.1"/>
    </source>
</evidence>
<evidence type="ECO:0000313" key="3">
    <source>
        <dbReference type="Proteomes" id="UP001054837"/>
    </source>
</evidence>
<feature type="chain" id="PRO_5043708290" evidence="1">
    <location>
        <begin position="34"/>
        <end position="93"/>
    </location>
</feature>
<evidence type="ECO:0000256" key="1">
    <source>
        <dbReference type="SAM" id="SignalP"/>
    </source>
</evidence>
<sequence>MRHKKPLQFSGFAMNWKCVLCFLIIEVVCLAEAEPLFNETAANDTVVVEFRMFTDRLGNMMSRLYERSDRYDLASYLIRAVFEHFFAIFYSGV</sequence>
<comment type="caution">
    <text evidence="2">The sequence shown here is derived from an EMBL/GenBank/DDBJ whole genome shotgun (WGS) entry which is preliminary data.</text>
</comment>
<dbReference type="EMBL" id="BPLQ01012598">
    <property type="protein sequence ID" value="GIY66430.1"/>
    <property type="molecule type" value="Genomic_DNA"/>
</dbReference>
<proteinExistence type="predicted"/>
<dbReference type="Proteomes" id="UP001054837">
    <property type="component" value="Unassembled WGS sequence"/>
</dbReference>
<organism evidence="2 3">
    <name type="scientific">Caerostris darwini</name>
    <dbReference type="NCBI Taxonomy" id="1538125"/>
    <lineage>
        <taxon>Eukaryota</taxon>
        <taxon>Metazoa</taxon>
        <taxon>Ecdysozoa</taxon>
        <taxon>Arthropoda</taxon>
        <taxon>Chelicerata</taxon>
        <taxon>Arachnida</taxon>
        <taxon>Araneae</taxon>
        <taxon>Araneomorphae</taxon>
        <taxon>Entelegynae</taxon>
        <taxon>Araneoidea</taxon>
        <taxon>Araneidae</taxon>
        <taxon>Caerostris</taxon>
    </lineage>
</organism>
<feature type="signal peptide" evidence="1">
    <location>
        <begin position="1"/>
        <end position="33"/>
    </location>
</feature>
<gene>
    <name evidence="2" type="ORF">CDAR_300231</name>
</gene>
<reference evidence="2 3" key="1">
    <citation type="submission" date="2021-06" db="EMBL/GenBank/DDBJ databases">
        <title>Caerostris darwini draft genome.</title>
        <authorList>
            <person name="Kono N."/>
            <person name="Arakawa K."/>
        </authorList>
    </citation>
    <scope>NUCLEOTIDE SEQUENCE [LARGE SCALE GENOMIC DNA]</scope>
</reference>
<keyword evidence="1" id="KW-0732">Signal</keyword>
<name>A0AAV4V865_9ARAC</name>
<dbReference type="AlphaFoldDB" id="A0AAV4V865"/>